<dbReference type="AlphaFoldDB" id="A0A2K1E3D8"/>
<dbReference type="InterPro" id="IPR032286">
    <property type="entry name" value="DUF4837"/>
</dbReference>
<name>A0A2K1E3D8_9FLAO</name>
<dbReference type="OrthoDB" id="1115230at2"/>
<organism evidence="1 2">
    <name type="scientific">Hanstruepera neustonica</name>
    <dbReference type="NCBI Taxonomy" id="1445657"/>
    <lineage>
        <taxon>Bacteria</taxon>
        <taxon>Pseudomonadati</taxon>
        <taxon>Bacteroidota</taxon>
        <taxon>Flavobacteriia</taxon>
        <taxon>Flavobacteriales</taxon>
        <taxon>Flavobacteriaceae</taxon>
        <taxon>Hanstruepera</taxon>
    </lineage>
</organism>
<proteinExistence type="predicted"/>
<gene>
    <name evidence="1" type="ORF">C1T31_01260</name>
</gene>
<evidence type="ECO:0000313" key="1">
    <source>
        <dbReference type="EMBL" id="PNQ74798.1"/>
    </source>
</evidence>
<comment type="caution">
    <text evidence="1">The sequence shown here is derived from an EMBL/GenBank/DDBJ whole genome shotgun (WGS) entry which is preliminary data.</text>
</comment>
<protein>
    <submittedName>
        <fullName evidence="1">DUF4837 domain-containing protein</fullName>
    </submittedName>
</protein>
<keyword evidence="2" id="KW-1185">Reference proteome</keyword>
<dbReference type="PROSITE" id="PS51257">
    <property type="entry name" value="PROKAR_LIPOPROTEIN"/>
    <property type="match status" value="1"/>
</dbReference>
<dbReference type="Pfam" id="PF16125">
    <property type="entry name" value="DUF4837"/>
    <property type="match status" value="1"/>
</dbReference>
<evidence type="ECO:0000313" key="2">
    <source>
        <dbReference type="Proteomes" id="UP000236641"/>
    </source>
</evidence>
<dbReference type="Proteomes" id="UP000236641">
    <property type="component" value="Unassembled WGS sequence"/>
</dbReference>
<sequence length="325" mass="37035">MRKILFVIMVLVMVVSCQDGNKKNIKLLSESSGNINNLSVVVDHELWEGNVGEAIRDVFAAPVHGLNQDEPLFILSQIPPSVFSGFATRSRIVLKIEKGDQADVKIAKNVFAKPQRLIVVMGKTNEDIINQIHDNAQRMVESFKNEEIKERQRRTKQSLHKNNDIKEKLGIDIEFPSVYRIAKEDNNFYWIRKDITTGTTNLMLYELSYGSIVENDSLINQIIKIRDSVGQVHIPGPVDGSYMATENAYTPFLSKTQIDDKEAFETKGLWDVKNAFMSGPFVNYIINDPENNRQLVVEGFAFAPSVEKRDYMFELESIIKSIKFK</sequence>
<reference evidence="1 2" key="1">
    <citation type="submission" date="2018-01" db="EMBL/GenBank/DDBJ databases">
        <title>The draft genome of Hanstruepera neustonica JCM19743.</title>
        <authorList>
            <person name="He R.-H."/>
            <person name="Du Z.-J."/>
        </authorList>
    </citation>
    <scope>NUCLEOTIDE SEQUENCE [LARGE SCALE GENOMIC DNA]</scope>
    <source>
        <strain evidence="1 2">JCM19743</strain>
    </source>
</reference>
<dbReference type="EMBL" id="POWF01000001">
    <property type="protein sequence ID" value="PNQ74798.1"/>
    <property type="molecule type" value="Genomic_DNA"/>
</dbReference>
<accession>A0A2K1E3D8</accession>
<dbReference type="RefSeq" id="WP_103050651.1">
    <property type="nucleotide sequence ID" value="NZ_POWF01000001.1"/>
</dbReference>